<proteinExistence type="predicted"/>
<dbReference type="GO" id="GO:0003677">
    <property type="term" value="F:DNA binding"/>
    <property type="evidence" value="ECO:0007669"/>
    <property type="project" value="UniProtKB-KW"/>
</dbReference>
<gene>
    <name evidence="3" type="ORF">GCM10010365_02290</name>
</gene>
<dbReference type="InterPro" id="IPR010982">
    <property type="entry name" value="Lambda_DNA-bd_dom_sf"/>
</dbReference>
<dbReference type="EMBL" id="BMVW01000001">
    <property type="protein sequence ID" value="GGY87807.1"/>
    <property type="molecule type" value="Genomic_DNA"/>
</dbReference>
<evidence type="ECO:0000259" key="2">
    <source>
        <dbReference type="SMART" id="SM00530"/>
    </source>
</evidence>
<organism evidence="3 4">
    <name type="scientific">Streptomyces poonensis</name>
    <dbReference type="NCBI Taxonomy" id="68255"/>
    <lineage>
        <taxon>Bacteria</taxon>
        <taxon>Bacillati</taxon>
        <taxon>Actinomycetota</taxon>
        <taxon>Actinomycetes</taxon>
        <taxon>Kitasatosporales</taxon>
        <taxon>Streptomycetaceae</taxon>
        <taxon>Streptomyces</taxon>
    </lineage>
</organism>
<dbReference type="SUPFAM" id="SSF47413">
    <property type="entry name" value="lambda repressor-like DNA-binding domains"/>
    <property type="match status" value="1"/>
</dbReference>
<evidence type="ECO:0000256" key="1">
    <source>
        <dbReference type="SAM" id="MobiDB-lite"/>
    </source>
</evidence>
<dbReference type="RefSeq" id="WP_229857951.1">
    <property type="nucleotide sequence ID" value="NZ_BMVW01000001.1"/>
</dbReference>
<name>A0A918P6P0_9ACTN</name>
<reference evidence="3" key="2">
    <citation type="submission" date="2020-09" db="EMBL/GenBank/DDBJ databases">
        <authorList>
            <person name="Sun Q."/>
            <person name="Ohkuma M."/>
        </authorList>
    </citation>
    <scope>NUCLEOTIDE SEQUENCE</scope>
    <source>
        <strain evidence="3">JCM 4815</strain>
    </source>
</reference>
<sequence length="246" mass="26851">MSRVHRPPAQHETQPTLPALPFDPLAARRLRAGLGMEVEHVAYGMRSSYGLPYVAPDLVMAWERGDIAPTGPELTALAGMLWCSVGELLGTPRTLREHRLARGLTPAAVARGVGLDLPSYQRMEESGRWTGTRRQTSALAALLALSLPDLVTVTGREEKLAELLRTAVTTHWHAQVRPLAKLLPLDRRLLESVLEELHTTYRRQMAASLSWADGTASADAGTAGHAFLDHIVERFWSTVGTEEAGG</sequence>
<evidence type="ECO:0000313" key="4">
    <source>
        <dbReference type="Proteomes" id="UP000622166"/>
    </source>
</evidence>
<protein>
    <submittedName>
        <fullName evidence="3">DNA-binding protein</fullName>
    </submittedName>
</protein>
<feature type="domain" description="HTH cro/C1-type" evidence="2">
    <location>
        <begin position="94"/>
        <end position="150"/>
    </location>
</feature>
<dbReference type="InterPro" id="IPR001387">
    <property type="entry name" value="Cro/C1-type_HTH"/>
</dbReference>
<reference evidence="3" key="1">
    <citation type="journal article" date="2014" name="Int. J. Syst. Evol. Microbiol.">
        <title>Complete genome sequence of Corynebacterium casei LMG S-19264T (=DSM 44701T), isolated from a smear-ripened cheese.</title>
        <authorList>
            <consortium name="US DOE Joint Genome Institute (JGI-PGF)"/>
            <person name="Walter F."/>
            <person name="Albersmeier A."/>
            <person name="Kalinowski J."/>
            <person name="Ruckert C."/>
        </authorList>
    </citation>
    <scope>NUCLEOTIDE SEQUENCE</scope>
    <source>
        <strain evidence="3">JCM 4815</strain>
    </source>
</reference>
<keyword evidence="4" id="KW-1185">Reference proteome</keyword>
<keyword evidence="3" id="KW-0238">DNA-binding</keyword>
<accession>A0A918P6P0</accession>
<evidence type="ECO:0000313" key="3">
    <source>
        <dbReference type="EMBL" id="GGY87807.1"/>
    </source>
</evidence>
<dbReference type="CDD" id="cd00093">
    <property type="entry name" value="HTH_XRE"/>
    <property type="match status" value="1"/>
</dbReference>
<feature type="region of interest" description="Disordered" evidence="1">
    <location>
        <begin position="1"/>
        <end position="20"/>
    </location>
</feature>
<dbReference type="SMART" id="SM00530">
    <property type="entry name" value="HTH_XRE"/>
    <property type="match status" value="2"/>
</dbReference>
<dbReference type="Proteomes" id="UP000622166">
    <property type="component" value="Unassembled WGS sequence"/>
</dbReference>
<comment type="caution">
    <text evidence="3">The sequence shown here is derived from an EMBL/GenBank/DDBJ whole genome shotgun (WGS) entry which is preliminary data.</text>
</comment>
<feature type="domain" description="HTH cro/C1-type" evidence="2">
    <location>
        <begin position="26"/>
        <end position="88"/>
    </location>
</feature>
<dbReference type="AlphaFoldDB" id="A0A918P6P0"/>